<evidence type="ECO:0000256" key="1">
    <source>
        <dbReference type="ARBA" id="ARBA00004141"/>
    </source>
</evidence>
<feature type="transmembrane region" description="Helical" evidence="6">
    <location>
        <begin position="6"/>
        <end position="27"/>
    </location>
</feature>
<evidence type="ECO:0000313" key="8">
    <source>
        <dbReference type="Proteomes" id="UP000602050"/>
    </source>
</evidence>
<dbReference type="InterPro" id="IPR001248">
    <property type="entry name" value="Pur-cyt_permease"/>
</dbReference>
<keyword evidence="8" id="KW-1185">Reference proteome</keyword>
<comment type="subcellular location">
    <subcellularLocation>
        <location evidence="1">Membrane</location>
        <topology evidence="1">Multi-pass membrane protein</topology>
    </subcellularLocation>
</comment>
<dbReference type="GO" id="GO:0015209">
    <property type="term" value="F:cytosine transmembrane transporter activity"/>
    <property type="evidence" value="ECO:0007669"/>
    <property type="project" value="InterPro"/>
</dbReference>
<evidence type="ECO:0000256" key="3">
    <source>
        <dbReference type="ARBA" id="ARBA00022692"/>
    </source>
</evidence>
<dbReference type="InterPro" id="IPR030191">
    <property type="entry name" value="CodB"/>
</dbReference>
<keyword evidence="5 6" id="KW-0472">Membrane</keyword>
<dbReference type="Gene3D" id="1.10.4160.10">
    <property type="entry name" value="Hydantoin permease"/>
    <property type="match status" value="1"/>
</dbReference>
<feature type="transmembrane region" description="Helical" evidence="6">
    <location>
        <begin position="176"/>
        <end position="195"/>
    </location>
</feature>
<evidence type="ECO:0000256" key="6">
    <source>
        <dbReference type="SAM" id="Phobius"/>
    </source>
</evidence>
<protein>
    <recommendedName>
        <fullName evidence="9">Cytosine permease</fullName>
    </recommendedName>
</protein>
<accession>A0A8J2TU35</accession>
<keyword evidence="4 6" id="KW-1133">Transmembrane helix</keyword>
<dbReference type="Proteomes" id="UP000602050">
    <property type="component" value="Unassembled WGS sequence"/>
</dbReference>
<evidence type="ECO:0000256" key="2">
    <source>
        <dbReference type="ARBA" id="ARBA00008974"/>
    </source>
</evidence>
<evidence type="ECO:0008006" key="9">
    <source>
        <dbReference type="Google" id="ProtNLM"/>
    </source>
</evidence>
<evidence type="ECO:0000313" key="7">
    <source>
        <dbReference type="EMBL" id="GFZ92605.1"/>
    </source>
</evidence>
<dbReference type="EMBL" id="BMEV01000147">
    <property type="protein sequence ID" value="GFZ92605.1"/>
    <property type="molecule type" value="Genomic_DNA"/>
</dbReference>
<sequence length="231" mass="24945">MPSEPITFTTATASIVGGWVFGATITPDVCRFAKSKSHVVIAGLVAFLIGCFSFQFAGALIAISTGQGDFTLAMTALGLGLVAFFTAVFCLWTTQDNNIYGASLALQNVIKDTKYYGKIKHKHIAFTIATLGAVFAAGGIFNIIMPIIQFLSLLIPPVPGVIMAEEWFIKKPKHSFVVNHRAIIAWLIGGILGFISLRTGFFVPPIIGMFSAGIAYLPLYTSFFFKMPLFS</sequence>
<proteinExistence type="inferred from homology"/>
<feature type="transmembrane region" description="Helical" evidence="6">
    <location>
        <begin position="70"/>
        <end position="92"/>
    </location>
</feature>
<dbReference type="Pfam" id="PF02133">
    <property type="entry name" value="Transp_cyt_pur"/>
    <property type="match status" value="1"/>
</dbReference>
<feature type="transmembrane region" description="Helical" evidence="6">
    <location>
        <begin position="150"/>
        <end position="169"/>
    </location>
</feature>
<comment type="similarity">
    <text evidence="2">Belongs to the purine-cytosine permease (2.A.39) family.</text>
</comment>
<reference evidence="7" key="1">
    <citation type="journal article" date="2014" name="Int. J. Syst. Evol. Microbiol.">
        <title>Complete genome sequence of Corynebacterium casei LMG S-19264T (=DSM 44701T), isolated from a smear-ripened cheese.</title>
        <authorList>
            <consortium name="US DOE Joint Genome Institute (JGI-PGF)"/>
            <person name="Walter F."/>
            <person name="Albersmeier A."/>
            <person name="Kalinowski J."/>
            <person name="Ruckert C."/>
        </authorList>
    </citation>
    <scope>NUCLEOTIDE SEQUENCE</scope>
    <source>
        <strain evidence="7">CGMCC 1.12360</strain>
    </source>
</reference>
<reference evidence="7" key="2">
    <citation type="submission" date="2020-09" db="EMBL/GenBank/DDBJ databases">
        <authorList>
            <person name="Sun Q."/>
            <person name="Zhou Y."/>
        </authorList>
    </citation>
    <scope>NUCLEOTIDE SEQUENCE</scope>
    <source>
        <strain evidence="7">CGMCC 1.12360</strain>
    </source>
</reference>
<evidence type="ECO:0000256" key="4">
    <source>
        <dbReference type="ARBA" id="ARBA00022989"/>
    </source>
</evidence>
<dbReference type="PANTHER" id="PTHR30569">
    <property type="entry name" value="CYTOSINE TRANSPORTER CODB"/>
    <property type="match status" value="1"/>
</dbReference>
<gene>
    <name evidence="7" type="ORF">GCM10010978_33300</name>
</gene>
<evidence type="ECO:0000256" key="5">
    <source>
        <dbReference type="ARBA" id="ARBA00023136"/>
    </source>
</evidence>
<keyword evidence="3 6" id="KW-0812">Transmembrane</keyword>
<name>A0A8J2TU35_9BACI</name>
<feature type="transmembrane region" description="Helical" evidence="6">
    <location>
        <begin position="124"/>
        <end position="144"/>
    </location>
</feature>
<dbReference type="AlphaFoldDB" id="A0A8J2TU35"/>
<dbReference type="PANTHER" id="PTHR30569:SF0">
    <property type="entry name" value="CYTOSINE PERMEASE"/>
    <property type="match status" value="1"/>
</dbReference>
<feature type="transmembrane region" description="Helical" evidence="6">
    <location>
        <begin position="39"/>
        <end position="64"/>
    </location>
</feature>
<organism evidence="7 8">
    <name type="scientific">Compostibacillus humi</name>
    <dbReference type="NCBI Taxonomy" id="1245525"/>
    <lineage>
        <taxon>Bacteria</taxon>
        <taxon>Bacillati</taxon>
        <taxon>Bacillota</taxon>
        <taxon>Bacilli</taxon>
        <taxon>Bacillales</taxon>
        <taxon>Bacillaceae</taxon>
        <taxon>Compostibacillus</taxon>
    </lineage>
</organism>
<dbReference type="GO" id="GO:0005886">
    <property type="term" value="C:plasma membrane"/>
    <property type="evidence" value="ECO:0007669"/>
    <property type="project" value="TreeGrafter"/>
</dbReference>
<feature type="transmembrane region" description="Helical" evidence="6">
    <location>
        <begin position="201"/>
        <end position="225"/>
    </location>
</feature>
<comment type="caution">
    <text evidence="7">The sequence shown here is derived from an EMBL/GenBank/DDBJ whole genome shotgun (WGS) entry which is preliminary data.</text>
</comment>